<evidence type="ECO:0000313" key="2">
    <source>
        <dbReference type="Proteomes" id="UP000192359"/>
    </source>
</evidence>
<dbReference type="OrthoDB" id="5501430at2"/>
<evidence type="ECO:0000313" key="1">
    <source>
        <dbReference type="EMBL" id="ORC24338.1"/>
    </source>
</evidence>
<evidence type="ECO:0008006" key="3">
    <source>
        <dbReference type="Google" id="ProtNLM"/>
    </source>
</evidence>
<name>A0A1Y1RRV0_9MICC</name>
<dbReference type="AlphaFoldDB" id="A0A1Y1RRV0"/>
<dbReference type="GO" id="GO:0006281">
    <property type="term" value="P:DNA repair"/>
    <property type="evidence" value="ECO:0007669"/>
    <property type="project" value="InterPro"/>
</dbReference>
<organism evidence="1 2">
    <name type="scientific">Rothia nasimurium</name>
    <dbReference type="NCBI Taxonomy" id="85336"/>
    <lineage>
        <taxon>Bacteria</taxon>
        <taxon>Bacillati</taxon>
        <taxon>Actinomycetota</taxon>
        <taxon>Actinomycetes</taxon>
        <taxon>Micrococcales</taxon>
        <taxon>Micrococcaceae</taxon>
        <taxon>Rothia</taxon>
    </lineage>
</organism>
<accession>A0A1Y1RRV0</accession>
<dbReference type="Gene3D" id="1.10.340.30">
    <property type="entry name" value="Hypothetical protein, domain 2"/>
    <property type="match status" value="1"/>
</dbReference>
<reference evidence="1 2" key="1">
    <citation type="submission" date="2016-05" db="EMBL/GenBank/DDBJ databases">
        <title>Draft genome sequence of a porcine commensal Rothia nasimurium.</title>
        <authorList>
            <person name="Gaiser R.A."/>
            <person name="Van Baarlen P."/>
            <person name="Wells J.M."/>
        </authorList>
    </citation>
    <scope>NUCLEOTIDE SEQUENCE [LARGE SCALE GENOMIC DNA]</scope>
    <source>
        <strain evidence="1 2">PT-32</strain>
    </source>
</reference>
<dbReference type="SUPFAM" id="SSF48150">
    <property type="entry name" value="DNA-glycosylase"/>
    <property type="match status" value="1"/>
</dbReference>
<keyword evidence="2" id="KW-1185">Reference proteome</keyword>
<gene>
    <name evidence="1" type="ORF">A7979_10080</name>
</gene>
<dbReference type="Proteomes" id="UP000192359">
    <property type="component" value="Unassembled WGS sequence"/>
</dbReference>
<dbReference type="EMBL" id="LXWF01000005">
    <property type="protein sequence ID" value="ORC24338.1"/>
    <property type="molecule type" value="Genomic_DNA"/>
</dbReference>
<dbReference type="GO" id="GO:0003824">
    <property type="term" value="F:catalytic activity"/>
    <property type="evidence" value="ECO:0007669"/>
    <property type="project" value="InterPro"/>
</dbReference>
<dbReference type="InterPro" id="IPR011257">
    <property type="entry name" value="DNA_glycosylase"/>
</dbReference>
<proteinExistence type="predicted"/>
<protein>
    <recommendedName>
        <fullName evidence="3">3-methyladenine DNA glycosylase</fullName>
    </recommendedName>
</protein>
<dbReference type="RefSeq" id="WP_083090812.1">
    <property type="nucleotide sequence ID" value="NZ_LXWF01000005.1"/>
</dbReference>
<sequence>MLRVSLTFEPTHRVHLGQSFAALARGTYDPLFRSVPTPSGRIFWATAREQGVGIVARFARAPDPDLRAPIKVTLWAARQQPDAPAGSPSPTSALEAFAARLPGWVGEYDHWSPFTTSVAWGQLPARLRRARAEAPGLRLPSIGLLSQNLFLAITEQRVTGLEAMGGMRSLLRQYGTPAPATGAPDQPSGLTIFPPPRLFAEIPDWAYHRAGYDRSRATTMVTYARRADSCERFAAVHSVGELALALNSIPGIGPWTIAETLQRYCGHPDAISVGDFHLARQVTYVFDGTSGDDARMVKLLTPYSGHRQRVIALIKAARLGEPRRAPRYAPHDIRTM</sequence>
<comment type="caution">
    <text evidence="1">The sequence shown here is derived from an EMBL/GenBank/DDBJ whole genome shotgun (WGS) entry which is preliminary data.</text>
</comment>